<dbReference type="PANTHER" id="PTHR35093:SF8">
    <property type="entry name" value="OUTER MEMBRANE PROTEIN NMB0088-RELATED"/>
    <property type="match status" value="1"/>
</dbReference>
<evidence type="ECO:0000256" key="6">
    <source>
        <dbReference type="ARBA" id="ARBA00023136"/>
    </source>
</evidence>
<evidence type="ECO:0000256" key="1">
    <source>
        <dbReference type="ARBA" id="ARBA00004571"/>
    </source>
</evidence>
<sequence>MKRSVLFSAVLVAVCLVSTDLLANIDNLSNMSVEWMRTANRNAATDRADIVVYNPGGITELADGVAINIGNQSMRREPEHSYNAGMGEKSFEQDGDDPFLPNIYAAYNRDNWALWGGFYIPGGGAVVDYPTGSYTTNVLIPGNIAKGVADFIGGGLTGNDVFATLSTSNESLEAESMYLTFTLGGTYKFNDMVSVALGGRYIDADNSIEGTVAVESGNPLFNGVIAAGGFSDNKVDVEESAEGAGYILGLNLNLTERLNIGVQYQSKVELDFEADVKQDNLGLYVDGAENPRDFPAMLGVGVGWDILKRFYLEANYSYWFQEDADWGTDAQGRDISDMAGDTQSCGITGTIQWTEGLATSIGTVYTDFLWNDIDGYYSANIGSYEVLYSDNWQVCGGVSWQITKTVEVNAAIARTIWDDETITDQNTGLEIKTENATTTVALGANFTF</sequence>
<keyword evidence="5 8" id="KW-0732">Signal</keyword>
<keyword evidence="7" id="KW-0998">Cell outer membrane</keyword>
<dbReference type="Gene3D" id="2.40.160.60">
    <property type="entry name" value="Outer membrane protein transport protein (OMPP1/FadL/TodX)"/>
    <property type="match status" value="1"/>
</dbReference>
<evidence type="ECO:0000256" key="4">
    <source>
        <dbReference type="ARBA" id="ARBA00022692"/>
    </source>
</evidence>
<comment type="subcellular location">
    <subcellularLocation>
        <location evidence="1">Cell outer membrane</location>
        <topology evidence="1">Multi-pass membrane protein</topology>
    </subcellularLocation>
</comment>
<keyword evidence="10" id="KW-1185">Reference proteome</keyword>
<dbReference type="PANTHER" id="PTHR35093">
    <property type="entry name" value="OUTER MEMBRANE PROTEIN NMB0088-RELATED"/>
    <property type="match status" value="1"/>
</dbReference>
<dbReference type="Pfam" id="PF03349">
    <property type="entry name" value="Toluene_X"/>
    <property type="match status" value="1"/>
</dbReference>
<comment type="similarity">
    <text evidence="2">Belongs to the OmpP1/FadL family.</text>
</comment>
<dbReference type="InterPro" id="IPR005017">
    <property type="entry name" value="OMPP1/FadL/TodX"/>
</dbReference>
<keyword evidence="3" id="KW-1134">Transmembrane beta strand</keyword>
<feature type="signal peptide" evidence="8">
    <location>
        <begin position="1"/>
        <end position="23"/>
    </location>
</feature>
<name>A0A4U8YQJ8_9BACT</name>
<evidence type="ECO:0000256" key="7">
    <source>
        <dbReference type="ARBA" id="ARBA00023237"/>
    </source>
</evidence>
<feature type="chain" id="PRO_5020693459" evidence="8">
    <location>
        <begin position="24"/>
        <end position="448"/>
    </location>
</feature>
<evidence type="ECO:0000313" key="10">
    <source>
        <dbReference type="Proteomes" id="UP000507962"/>
    </source>
</evidence>
<dbReference type="RefSeq" id="WP_180143276.1">
    <property type="nucleotide sequence ID" value="NZ_CAADHO010000007.1"/>
</dbReference>
<proteinExistence type="inferred from homology"/>
<accession>A0A4U8YQJ8</accession>
<dbReference type="AlphaFoldDB" id="A0A4U8YQJ8"/>
<evidence type="ECO:0000256" key="2">
    <source>
        <dbReference type="ARBA" id="ARBA00008163"/>
    </source>
</evidence>
<gene>
    <name evidence="9" type="ORF">MSL71_36970</name>
</gene>
<evidence type="ECO:0000256" key="3">
    <source>
        <dbReference type="ARBA" id="ARBA00022452"/>
    </source>
</evidence>
<evidence type="ECO:0000256" key="5">
    <source>
        <dbReference type="ARBA" id="ARBA00022729"/>
    </source>
</evidence>
<reference evidence="9 10" key="1">
    <citation type="submission" date="2019-03" db="EMBL/GenBank/DDBJ databases">
        <authorList>
            <person name="Nijsse B."/>
        </authorList>
    </citation>
    <scope>NUCLEOTIDE SEQUENCE [LARGE SCALE GENOMIC DNA]</scope>
    <source>
        <strain evidence="9">Desulfoluna butyratoxydans MSL71</strain>
    </source>
</reference>
<keyword evidence="6" id="KW-0472">Membrane</keyword>
<dbReference type="GO" id="GO:0009279">
    <property type="term" value="C:cell outer membrane"/>
    <property type="evidence" value="ECO:0007669"/>
    <property type="project" value="UniProtKB-SubCell"/>
</dbReference>
<dbReference type="GO" id="GO:0015483">
    <property type="term" value="F:long-chain fatty acid transporting porin activity"/>
    <property type="evidence" value="ECO:0007669"/>
    <property type="project" value="TreeGrafter"/>
</dbReference>
<evidence type="ECO:0000256" key="8">
    <source>
        <dbReference type="SAM" id="SignalP"/>
    </source>
</evidence>
<dbReference type="SUPFAM" id="SSF56935">
    <property type="entry name" value="Porins"/>
    <property type="match status" value="1"/>
</dbReference>
<protein>
    <submittedName>
        <fullName evidence="9">Outer membrane protein transport protein (Ompp1/fadl/todx)</fullName>
    </submittedName>
</protein>
<keyword evidence="4" id="KW-0812">Transmembrane</keyword>
<organism evidence="9 10">
    <name type="scientific">Desulfoluna butyratoxydans</name>
    <dbReference type="NCBI Taxonomy" id="231438"/>
    <lineage>
        <taxon>Bacteria</taxon>
        <taxon>Pseudomonadati</taxon>
        <taxon>Thermodesulfobacteriota</taxon>
        <taxon>Desulfobacteria</taxon>
        <taxon>Desulfobacterales</taxon>
        <taxon>Desulfolunaceae</taxon>
        <taxon>Desulfoluna</taxon>
    </lineage>
</organism>
<dbReference type="EMBL" id="CAADHO010000007">
    <property type="protein sequence ID" value="VFQ46034.1"/>
    <property type="molecule type" value="Genomic_DNA"/>
</dbReference>
<evidence type="ECO:0000313" key="9">
    <source>
        <dbReference type="EMBL" id="VFQ46034.1"/>
    </source>
</evidence>
<dbReference type="Proteomes" id="UP000507962">
    <property type="component" value="Unassembled WGS sequence"/>
</dbReference>